<comment type="caution">
    <text evidence="2">The sequence shown here is derived from an EMBL/GenBank/DDBJ whole genome shotgun (WGS) entry which is preliminary data.</text>
</comment>
<dbReference type="RefSeq" id="WP_208058978.1">
    <property type="nucleotide sequence ID" value="NZ_JAGDYP010000006.1"/>
</dbReference>
<dbReference type="InterPro" id="IPR003959">
    <property type="entry name" value="ATPase_AAA_core"/>
</dbReference>
<keyword evidence="3" id="KW-1185">Reference proteome</keyword>
<feature type="domain" description="ATPase AAA-type core" evidence="1">
    <location>
        <begin position="22"/>
        <end position="297"/>
    </location>
</feature>
<dbReference type="Pfam" id="PF13304">
    <property type="entry name" value="AAA_21"/>
    <property type="match status" value="1"/>
</dbReference>
<dbReference type="CDD" id="cd00267">
    <property type="entry name" value="ABC_ATPase"/>
    <property type="match status" value="1"/>
</dbReference>
<dbReference type="PANTHER" id="PTHR32182">
    <property type="entry name" value="DNA REPLICATION AND REPAIR PROTEIN RECF"/>
    <property type="match status" value="1"/>
</dbReference>
<protein>
    <submittedName>
        <fullName evidence="2">AAA family ATPase</fullName>
    </submittedName>
</protein>
<proteinExistence type="predicted"/>
<evidence type="ECO:0000313" key="2">
    <source>
        <dbReference type="EMBL" id="MBO1884494.1"/>
    </source>
</evidence>
<dbReference type="Gene3D" id="3.40.50.300">
    <property type="entry name" value="P-loop containing nucleotide triphosphate hydrolases"/>
    <property type="match status" value="1"/>
</dbReference>
<accession>A0ABS3Q036</accession>
<dbReference type="SUPFAM" id="SSF52540">
    <property type="entry name" value="P-loop containing nucleoside triphosphate hydrolases"/>
    <property type="match status" value="1"/>
</dbReference>
<reference evidence="2 3" key="1">
    <citation type="submission" date="2021-03" db="EMBL/GenBank/DDBJ databases">
        <title>Isolation and description of Capnocytophaga bilenii sp. nov., a novel Capnocytophaga species, isolated from a gingivitis subject.</title>
        <authorList>
            <person name="Antezack A."/>
            <person name="Monnet-Corti V."/>
            <person name="La Scola B."/>
        </authorList>
    </citation>
    <scope>NUCLEOTIDE SEQUENCE [LARGE SCALE GENOMIC DNA]</scope>
    <source>
        <strain evidence="2 3">Marseille-Q4570</strain>
    </source>
</reference>
<dbReference type="PANTHER" id="PTHR32182:SF22">
    <property type="entry name" value="ATP-DEPENDENT ENDONUCLEASE, OLD FAMILY-RELATED"/>
    <property type="match status" value="1"/>
</dbReference>
<evidence type="ECO:0000313" key="3">
    <source>
        <dbReference type="Proteomes" id="UP000681610"/>
    </source>
</evidence>
<dbReference type="InterPro" id="IPR027417">
    <property type="entry name" value="P-loop_NTPase"/>
</dbReference>
<name>A0ABS3Q036_9FLAO</name>
<dbReference type="PIRSF" id="PIRSF029347">
    <property type="entry name" value="RecF"/>
    <property type="match status" value="1"/>
</dbReference>
<evidence type="ECO:0000259" key="1">
    <source>
        <dbReference type="Pfam" id="PF13304"/>
    </source>
</evidence>
<dbReference type="InterPro" id="IPR014555">
    <property type="entry name" value="RecF-like"/>
</dbReference>
<organism evidence="2 3">
    <name type="scientific">Capnocytophaga bilenii</name>
    <dbReference type="NCBI Taxonomy" id="2819369"/>
    <lineage>
        <taxon>Bacteria</taxon>
        <taxon>Pseudomonadati</taxon>
        <taxon>Bacteroidota</taxon>
        <taxon>Flavobacteriia</taxon>
        <taxon>Flavobacteriales</taxon>
        <taxon>Flavobacteriaceae</taxon>
        <taxon>Capnocytophaga</taxon>
    </lineage>
</organism>
<gene>
    <name evidence="2" type="ORF">J4N46_08710</name>
</gene>
<sequence length="347" mass="39745">MESIDIKGFKSIKELQLPLKPINILIGANGSGKSNFLSFFELLQNIYRKNLQGYVALNGGVDKFLYNGSKVTQEIEGKLTFSANSYSFTLKKGENNLTFSKEILSYYDNNYEVSNFSSETYLHSSESAKYIKDYLEEVRKYHFHDTGKNAPFHKASNINTDFLYLYNDGSNIGTLLYKIKQEKPKTYNWILQTIQSIAPYFLDFVLNPNENGYIELLWRNKFNEQLYNTYNFSDGTLRFIALTTLLLQPKLPQTIIIDEPELGLHPFAIAKLAGLIKSASQRGCQIIVATQSVELINYFTPEDIITVDYKNGESVFERLDEASLAIWLEDFSLGELWKGNFINGQPF</sequence>
<dbReference type="EMBL" id="JAGDYP010000006">
    <property type="protein sequence ID" value="MBO1884494.1"/>
    <property type="molecule type" value="Genomic_DNA"/>
</dbReference>
<dbReference type="Proteomes" id="UP000681610">
    <property type="component" value="Unassembled WGS sequence"/>
</dbReference>